<keyword evidence="4 8" id="KW-0812">Transmembrane</keyword>
<evidence type="ECO:0000256" key="3">
    <source>
        <dbReference type="ARBA" id="ARBA00022452"/>
    </source>
</evidence>
<dbReference type="EMBL" id="QFYS01000002">
    <property type="protein sequence ID" value="RAK67504.1"/>
    <property type="molecule type" value="Genomic_DNA"/>
</dbReference>
<dbReference type="Gene3D" id="2.170.130.10">
    <property type="entry name" value="TonB-dependent receptor, plug domain"/>
    <property type="match status" value="1"/>
</dbReference>
<keyword evidence="14" id="KW-1185">Reference proteome</keyword>
<proteinExistence type="inferred from homology"/>
<evidence type="ECO:0000256" key="7">
    <source>
        <dbReference type="ARBA" id="ARBA00023237"/>
    </source>
</evidence>
<evidence type="ECO:0000256" key="2">
    <source>
        <dbReference type="ARBA" id="ARBA00022448"/>
    </source>
</evidence>
<evidence type="ECO:0000256" key="4">
    <source>
        <dbReference type="ARBA" id="ARBA00022692"/>
    </source>
</evidence>
<evidence type="ECO:0000256" key="10">
    <source>
        <dbReference type="SAM" id="SignalP"/>
    </source>
</evidence>
<organism evidence="13 14">
    <name type="scientific">Phenylobacterium kunshanense</name>
    <dbReference type="NCBI Taxonomy" id="1445034"/>
    <lineage>
        <taxon>Bacteria</taxon>
        <taxon>Pseudomonadati</taxon>
        <taxon>Pseudomonadota</taxon>
        <taxon>Alphaproteobacteria</taxon>
        <taxon>Caulobacterales</taxon>
        <taxon>Caulobacteraceae</taxon>
        <taxon>Phenylobacterium</taxon>
    </lineage>
</organism>
<dbReference type="PANTHER" id="PTHR47234">
    <property type="match status" value="1"/>
</dbReference>
<sequence>MRRGRFFCSASAIAALAAGGVATQAHAQAAQAANQAGPTEIGEVVVTGSFIRGTPEDAALPVDVISQEDLEKQGSPSTLEMIKNLSVSSGVLGDTNQFDTRAQGSEGSGSINLRGLGAARTLVLLNGRRMSPNPFGQAGAGIVDTNTLPQAAIGRVEILKEGAAATYGSDAIGGVVNFITRSNFNGLELGGSYSLIDGSKGNYETSALWGKTFDNGNILLSAGWQHRSELKVTDRSWASRPFTENPEGGWSGGSSVTGYVPIARNAAGTWVPIGTSTPGVLGAVDVGCSALGGIPVPGAIQSCRFHYTDYDNIVEMENRYQLYGEANFDLSENHSFHIEALWAKTDMPNWKTSPSYLSLQTPTATTNPTVGSLTPGVLLGWFVPSNNPGFIAYQAANPGAIPAAAQGVHIPGVLYRPISFGGNPIFGPQNEGSSEGLRQYEAYRVSGGFKGDLGIWGMGYDVALTYGQEVARRTGYDTVVSRLQLALRGFGSLASDPGGCTAAETANFTTNAGNAALGCHFFNPFSNGVQANQITGQTNPSFNSALVNNPDLIRWFFPQVATKQTARLVVADAVLNGETGIALGGGNVAWAAGMQFRRDMFDSQYSALNDINVTPCIDTPVTGTTSCAVRNGPLVFLGTGEEQELSRNVWAGFAELAVPITDDIQVQLAVRYEDYEAVGSTANYKATARWQIVDWLAIRGSLGSTFRGPPLTSLTNSSVTGLSFIAGSFRAIDFFGNPNLDAETADTYSVGAIVNVGRFKATVDYWRFDFSNPIVGEPSGSIVNTMFPAGLAVTDPSHPCNSASFAGLKSRFTFQGACATANIARVRTQVVNGPAVKTSGIDVLANYDFGDVFGGELRVGGSATYTLEYKIGDFQVEGVVVERAYDAAGFLNYQLSATSLPEWKGSAFVEYSRGRHNLRFTLNYIDSYKDQRASILVPNPVSGQVVTKGQTIKSMVLAELDYRVELPWDTTATLSVDNLFDEDPSFARLDLNYDPFTGNALGRTFKLSVKKRF</sequence>
<feature type="signal peptide" evidence="10">
    <location>
        <begin position="1"/>
        <end position="27"/>
    </location>
</feature>
<dbReference type="Pfam" id="PF07715">
    <property type="entry name" value="Plug"/>
    <property type="match status" value="1"/>
</dbReference>
<protein>
    <submittedName>
        <fullName evidence="13">TonB-dependent receptor</fullName>
    </submittedName>
</protein>
<dbReference type="Proteomes" id="UP000249524">
    <property type="component" value="Unassembled WGS sequence"/>
</dbReference>
<dbReference type="InterPro" id="IPR037066">
    <property type="entry name" value="Plug_dom_sf"/>
</dbReference>
<comment type="caution">
    <text evidence="13">The sequence shown here is derived from an EMBL/GenBank/DDBJ whole genome shotgun (WGS) entry which is preliminary data.</text>
</comment>
<keyword evidence="7 8" id="KW-0998">Cell outer membrane</keyword>
<keyword evidence="13" id="KW-0675">Receptor</keyword>
<evidence type="ECO:0000259" key="11">
    <source>
        <dbReference type="Pfam" id="PF00593"/>
    </source>
</evidence>
<feature type="chain" id="PRO_5016389297" evidence="10">
    <location>
        <begin position="28"/>
        <end position="1013"/>
    </location>
</feature>
<reference evidence="13 14" key="1">
    <citation type="submission" date="2018-05" db="EMBL/GenBank/DDBJ databases">
        <authorList>
            <person name="Lanie J.A."/>
            <person name="Ng W.-L."/>
            <person name="Kazmierczak K.M."/>
            <person name="Andrzejewski T.M."/>
            <person name="Davidsen T.M."/>
            <person name="Wayne K.J."/>
            <person name="Tettelin H."/>
            <person name="Glass J.I."/>
            <person name="Rusch D."/>
            <person name="Podicherti R."/>
            <person name="Tsui H.-C.T."/>
            <person name="Winkler M.E."/>
        </authorList>
    </citation>
    <scope>NUCLEOTIDE SEQUENCE [LARGE SCALE GENOMIC DNA]</scope>
    <source>
        <strain evidence="13 14">BUT-10</strain>
    </source>
</reference>
<dbReference type="InterPro" id="IPR039426">
    <property type="entry name" value="TonB-dep_rcpt-like"/>
</dbReference>
<keyword evidence="3 8" id="KW-1134">Transmembrane beta strand</keyword>
<evidence type="ECO:0000256" key="5">
    <source>
        <dbReference type="ARBA" id="ARBA00023077"/>
    </source>
</evidence>
<evidence type="ECO:0000259" key="12">
    <source>
        <dbReference type="Pfam" id="PF07715"/>
    </source>
</evidence>
<dbReference type="InterPro" id="IPR000531">
    <property type="entry name" value="Beta-barrel_TonB"/>
</dbReference>
<accession>A0A328BNI4</accession>
<keyword evidence="5 9" id="KW-0798">TonB box</keyword>
<comment type="subcellular location">
    <subcellularLocation>
        <location evidence="1 8">Cell outer membrane</location>
        <topology evidence="1 8">Multi-pass membrane protein</topology>
    </subcellularLocation>
</comment>
<evidence type="ECO:0000313" key="13">
    <source>
        <dbReference type="EMBL" id="RAK67504.1"/>
    </source>
</evidence>
<feature type="domain" description="TonB-dependent receptor-like beta-barrel" evidence="11">
    <location>
        <begin position="538"/>
        <end position="979"/>
    </location>
</feature>
<dbReference type="InterPro" id="IPR012910">
    <property type="entry name" value="Plug_dom"/>
</dbReference>
<dbReference type="Gene3D" id="2.40.170.20">
    <property type="entry name" value="TonB-dependent receptor, beta-barrel domain"/>
    <property type="match status" value="1"/>
</dbReference>
<dbReference type="OrthoDB" id="7051241at2"/>
<keyword evidence="6 8" id="KW-0472">Membrane</keyword>
<dbReference type="SUPFAM" id="SSF56935">
    <property type="entry name" value="Porins"/>
    <property type="match status" value="1"/>
</dbReference>
<name>A0A328BNI4_9CAUL</name>
<comment type="similarity">
    <text evidence="8 9">Belongs to the TonB-dependent receptor family.</text>
</comment>
<keyword evidence="2 8" id="KW-0813">Transport</keyword>
<keyword evidence="10" id="KW-0732">Signal</keyword>
<dbReference type="GO" id="GO:0009279">
    <property type="term" value="C:cell outer membrane"/>
    <property type="evidence" value="ECO:0007669"/>
    <property type="project" value="UniProtKB-SubCell"/>
</dbReference>
<evidence type="ECO:0000256" key="9">
    <source>
        <dbReference type="RuleBase" id="RU003357"/>
    </source>
</evidence>
<dbReference type="PANTHER" id="PTHR47234:SF2">
    <property type="entry name" value="TONB-DEPENDENT RECEPTOR"/>
    <property type="match status" value="1"/>
</dbReference>
<dbReference type="InterPro" id="IPR036942">
    <property type="entry name" value="Beta-barrel_TonB_sf"/>
</dbReference>
<feature type="domain" description="TonB-dependent receptor plug" evidence="12">
    <location>
        <begin position="56"/>
        <end position="175"/>
    </location>
</feature>
<evidence type="ECO:0000256" key="6">
    <source>
        <dbReference type="ARBA" id="ARBA00023136"/>
    </source>
</evidence>
<dbReference type="RefSeq" id="WP_111275115.1">
    <property type="nucleotide sequence ID" value="NZ_QFYS01000002.1"/>
</dbReference>
<evidence type="ECO:0000256" key="8">
    <source>
        <dbReference type="PROSITE-ProRule" id="PRU01360"/>
    </source>
</evidence>
<dbReference type="AlphaFoldDB" id="A0A328BNI4"/>
<dbReference type="PROSITE" id="PS52016">
    <property type="entry name" value="TONB_DEPENDENT_REC_3"/>
    <property type="match status" value="1"/>
</dbReference>
<gene>
    <name evidence="13" type="ORF">DJ019_06230</name>
</gene>
<evidence type="ECO:0000313" key="14">
    <source>
        <dbReference type="Proteomes" id="UP000249524"/>
    </source>
</evidence>
<evidence type="ECO:0000256" key="1">
    <source>
        <dbReference type="ARBA" id="ARBA00004571"/>
    </source>
</evidence>
<dbReference type="Pfam" id="PF00593">
    <property type="entry name" value="TonB_dep_Rec_b-barrel"/>
    <property type="match status" value="1"/>
</dbReference>